<dbReference type="Proteomes" id="UP000190064">
    <property type="component" value="Unassembled WGS sequence"/>
</dbReference>
<reference evidence="6" key="1">
    <citation type="submission" date="2017-02" db="EMBL/GenBank/DDBJ databases">
        <title>Draft Genome Sequence of the Salt Water Bacterium Oceanospirillum linum ATCC 11336.</title>
        <authorList>
            <person name="Trachtenberg A.M."/>
            <person name="Carney J.G."/>
            <person name="Linnane J.D."/>
            <person name="Rheaume B.A."/>
            <person name="Pitts N.L."/>
            <person name="Mykles D.L."/>
            <person name="Maclea K.S."/>
        </authorList>
    </citation>
    <scope>NUCLEOTIDE SEQUENCE [LARGE SCALE GENOMIC DNA]</scope>
    <source>
        <strain evidence="6">ATCC 11336</strain>
    </source>
</reference>
<dbReference type="PROSITE" id="PS50937">
    <property type="entry name" value="HTH_MERR_2"/>
    <property type="match status" value="1"/>
</dbReference>
<dbReference type="EMBL" id="MTSD02000005">
    <property type="protein sequence ID" value="OOV86609.1"/>
    <property type="molecule type" value="Genomic_DNA"/>
</dbReference>
<evidence type="ECO:0000313" key="6">
    <source>
        <dbReference type="EMBL" id="OOV86609.1"/>
    </source>
</evidence>
<dbReference type="Pfam" id="PF09278">
    <property type="entry name" value="MerR-DNA-bind"/>
    <property type="match status" value="1"/>
</dbReference>
<dbReference type="InterPro" id="IPR015358">
    <property type="entry name" value="Tscrpt_reg_MerR_DNA-bd"/>
</dbReference>
<protein>
    <submittedName>
        <fullName evidence="6">Zinc-responsive transcriptional regulator</fullName>
    </submittedName>
</protein>
<proteinExistence type="predicted"/>
<dbReference type="PANTHER" id="PTHR30204:SF92">
    <property type="entry name" value="HTH-TYPE TRANSCRIPTIONAL REGULATOR ZNTR"/>
    <property type="match status" value="1"/>
</dbReference>
<gene>
    <name evidence="6" type="ORF">BTA35_0211980</name>
</gene>
<dbReference type="InterPro" id="IPR000551">
    <property type="entry name" value="MerR-type_HTH_dom"/>
</dbReference>
<dbReference type="PRINTS" id="PR00040">
    <property type="entry name" value="HTHMERR"/>
</dbReference>
<evidence type="ECO:0000256" key="2">
    <source>
        <dbReference type="ARBA" id="ARBA00023125"/>
    </source>
</evidence>
<dbReference type="Gene3D" id="1.10.1660.10">
    <property type="match status" value="1"/>
</dbReference>
<dbReference type="InterPro" id="IPR047057">
    <property type="entry name" value="MerR_fam"/>
</dbReference>
<keyword evidence="2" id="KW-0238">DNA-binding</keyword>
<dbReference type="AlphaFoldDB" id="A0A1T1H9Q9"/>
<dbReference type="CDD" id="cd04770">
    <property type="entry name" value="HTH_HMRTR"/>
    <property type="match status" value="1"/>
</dbReference>
<dbReference type="InterPro" id="IPR009061">
    <property type="entry name" value="DNA-bd_dom_put_sf"/>
</dbReference>
<name>A0A1T1H9Q9_OCELI</name>
<dbReference type="GO" id="GO:0003677">
    <property type="term" value="F:DNA binding"/>
    <property type="evidence" value="ECO:0007669"/>
    <property type="project" value="UniProtKB-KW"/>
</dbReference>
<comment type="caution">
    <text evidence="6">The sequence shown here is derived from an EMBL/GenBank/DDBJ whole genome shotgun (WGS) entry which is preliminary data.</text>
</comment>
<feature type="domain" description="HTH merR-type" evidence="5">
    <location>
        <begin position="4"/>
        <end position="73"/>
    </location>
</feature>
<keyword evidence="1" id="KW-0805">Transcription regulation</keyword>
<evidence type="ECO:0000256" key="3">
    <source>
        <dbReference type="ARBA" id="ARBA00023163"/>
    </source>
</evidence>
<dbReference type="Pfam" id="PF00376">
    <property type="entry name" value="MerR"/>
    <property type="match status" value="1"/>
</dbReference>
<feature type="coiled-coil region" evidence="4">
    <location>
        <begin position="86"/>
        <end position="116"/>
    </location>
</feature>
<dbReference type="SUPFAM" id="SSF46955">
    <property type="entry name" value="Putative DNA-binding domain"/>
    <property type="match status" value="1"/>
</dbReference>
<dbReference type="SMART" id="SM00422">
    <property type="entry name" value="HTH_MERR"/>
    <property type="match status" value="1"/>
</dbReference>
<keyword evidence="7" id="KW-1185">Reference proteome</keyword>
<keyword evidence="3" id="KW-0804">Transcription</keyword>
<evidence type="ECO:0000259" key="5">
    <source>
        <dbReference type="PROSITE" id="PS50937"/>
    </source>
</evidence>
<dbReference type="STRING" id="966.BTA35_0211980"/>
<dbReference type="GO" id="GO:0003700">
    <property type="term" value="F:DNA-binding transcription factor activity"/>
    <property type="evidence" value="ECO:0007669"/>
    <property type="project" value="InterPro"/>
</dbReference>
<evidence type="ECO:0000256" key="1">
    <source>
        <dbReference type="ARBA" id="ARBA00023015"/>
    </source>
</evidence>
<keyword evidence="4" id="KW-0175">Coiled coil</keyword>
<dbReference type="PROSITE" id="PS00552">
    <property type="entry name" value="HTH_MERR_1"/>
    <property type="match status" value="1"/>
</dbReference>
<accession>A0A1T1H9Q9</accession>
<dbReference type="PANTHER" id="PTHR30204">
    <property type="entry name" value="REDOX-CYCLING DRUG-SENSING TRANSCRIPTIONAL ACTIVATOR SOXR"/>
    <property type="match status" value="1"/>
</dbReference>
<organism evidence="6 7">
    <name type="scientific">Oceanospirillum linum</name>
    <dbReference type="NCBI Taxonomy" id="966"/>
    <lineage>
        <taxon>Bacteria</taxon>
        <taxon>Pseudomonadati</taxon>
        <taxon>Pseudomonadota</taxon>
        <taxon>Gammaproteobacteria</taxon>
        <taxon>Oceanospirillales</taxon>
        <taxon>Oceanospirillaceae</taxon>
        <taxon>Oceanospirillum</taxon>
    </lineage>
</organism>
<dbReference type="RefSeq" id="WP_078320057.1">
    <property type="nucleotide sequence ID" value="NZ_FXTS01000006.1"/>
</dbReference>
<evidence type="ECO:0000256" key="4">
    <source>
        <dbReference type="SAM" id="Coils"/>
    </source>
</evidence>
<evidence type="ECO:0000313" key="7">
    <source>
        <dbReference type="Proteomes" id="UP000190064"/>
    </source>
</evidence>
<sequence>MSGSYKIGSLAKASGVSVETLRFYEKQGLLPEPNRSESGYRLYPESARNQVEFILRAKAVGFSLKDIAGLLDLEVNREQETCQTVKRFAEEKLMEIENKIQELQQMRTALKQITDACCGGPLPASHCTILTALADGHPDKEKQHATY</sequence>
<dbReference type="NCBIfam" id="NF007069">
    <property type="entry name" value="PRK09514.1"/>
    <property type="match status" value="1"/>
</dbReference>